<dbReference type="OrthoDB" id="3362246at2759"/>
<evidence type="ECO:0000256" key="2">
    <source>
        <dbReference type="SAM" id="SignalP"/>
    </source>
</evidence>
<feature type="chain" id="PRO_5006059253" description="Ser-Thr-rich glycosyl-phosphatidyl-inositol-anchored membrane family" evidence="2">
    <location>
        <begin position="19"/>
        <end position="184"/>
    </location>
</feature>
<feature type="region of interest" description="Disordered" evidence="1">
    <location>
        <begin position="124"/>
        <end position="160"/>
    </location>
</feature>
<dbReference type="AlphaFoldDB" id="A0A0P1B7G1"/>
<accession>A0A0P1B7G1</accession>
<protein>
    <recommendedName>
        <fullName evidence="5">Ser-Thr-rich glycosyl-phosphatidyl-inositol-anchored membrane family</fullName>
    </recommendedName>
</protein>
<dbReference type="Proteomes" id="UP000054845">
    <property type="component" value="Unassembled WGS sequence"/>
</dbReference>
<feature type="signal peptide" evidence="2">
    <location>
        <begin position="1"/>
        <end position="18"/>
    </location>
</feature>
<keyword evidence="4" id="KW-1185">Reference proteome</keyword>
<sequence length="184" mass="17846">MQFRTLAPVVLFAAMVAAQPRVEVPSTITVCQPAAISWSGASGNVFLSAVIGTDTSVTSSAQRTSFPQQSGASGSYPWTVNVQPGTTLTFIINDSTGVQNFSSQIQVVGQNTCNAGADFSGAAATGSSSGSGSGSTSSTRSGSGAASPTGTPSGTSGNGASRSNVGALALSAGAALVGGALVFA</sequence>
<proteinExistence type="predicted"/>
<evidence type="ECO:0000313" key="4">
    <source>
        <dbReference type="Proteomes" id="UP000054845"/>
    </source>
</evidence>
<dbReference type="STRING" id="401625.A0A0P1B7G1"/>
<evidence type="ECO:0000256" key="1">
    <source>
        <dbReference type="SAM" id="MobiDB-lite"/>
    </source>
</evidence>
<organism evidence="3 4">
    <name type="scientific">Ceraceosorus bombacis</name>
    <dbReference type="NCBI Taxonomy" id="401625"/>
    <lineage>
        <taxon>Eukaryota</taxon>
        <taxon>Fungi</taxon>
        <taxon>Dikarya</taxon>
        <taxon>Basidiomycota</taxon>
        <taxon>Ustilaginomycotina</taxon>
        <taxon>Exobasidiomycetes</taxon>
        <taxon>Ceraceosorales</taxon>
        <taxon>Ceraceosoraceae</taxon>
        <taxon>Ceraceosorus</taxon>
    </lineage>
</organism>
<name>A0A0P1B7G1_9BASI</name>
<evidence type="ECO:0008006" key="5">
    <source>
        <dbReference type="Google" id="ProtNLM"/>
    </source>
</evidence>
<keyword evidence="2" id="KW-0732">Signal</keyword>
<dbReference type="EMBL" id="CCYA01000065">
    <property type="protein sequence ID" value="CEH11821.1"/>
    <property type="molecule type" value="Genomic_DNA"/>
</dbReference>
<reference evidence="3 4" key="1">
    <citation type="submission" date="2014-09" db="EMBL/GenBank/DDBJ databases">
        <authorList>
            <person name="Magalhaes I.L.F."/>
            <person name="Oliveira U."/>
            <person name="Santos F.R."/>
            <person name="Vidigal T.H.D.A."/>
            <person name="Brescovit A.D."/>
            <person name="Santos A.J."/>
        </authorList>
    </citation>
    <scope>NUCLEOTIDE SEQUENCE [LARGE SCALE GENOMIC DNA]</scope>
</reference>
<evidence type="ECO:0000313" key="3">
    <source>
        <dbReference type="EMBL" id="CEH11821.1"/>
    </source>
</evidence>